<protein>
    <recommendedName>
        <fullName evidence="2">MGAT4 conserved region domain-containing protein</fullName>
    </recommendedName>
</protein>
<keyword evidence="4" id="KW-1185">Reference proteome</keyword>
<gene>
    <name evidence="3" type="primary">Necator_chrV.g19483</name>
    <name evidence="3" type="ORF">RB195_014691</name>
</gene>
<dbReference type="PANTHER" id="PTHR12062:SF9">
    <property type="entry name" value="ALPHA-1,3-MANNOSYL-GLYCOPROTEIN 4-BETA-N-ACETYLGLUCOSAMINYLTRANSFERASE A, ISOFORM A"/>
    <property type="match status" value="1"/>
</dbReference>
<evidence type="ECO:0000259" key="2">
    <source>
        <dbReference type="Pfam" id="PF04666"/>
    </source>
</evidence>
<proteinExistence type="predicted"/>
<keyword evidence="1" id="KW-0812">Transmembrane</keyword>
<organism evidence="3 4">
    <name type="scientific">Necator americanus</name>
    <name type="common">Human hookworm</name>
    <dbReference type="NCBI Taxonomy" id="51031"/>
    <lineage>
        <taxon>Eukaryota</taxon>
        <taxon>Metazoa</taxon>
        <taxon>Ecdysozoa</taxon>
        <taxon>Nematoda</taxon>
        <taxon>Chromadorea</taxon>
        <taxon>Rhabditida</taxon>
        <taxon>Rhabditina</taxon>
        <taxon>Rhabditomorpha</taxon>
        <taxon>Strongyloidea</taxon>
        <taxon>Ancylostomatidae</taxon>
        <taxon>Bunostominae</taxon>
        <taxon>Necator</taxon>
    </lineage>
</organism>
<evidence type="ECO:0000256" key="1">
    <source>
        <dbReference type="SAM" id="Phobius"/>
    </source>
</evidence>
<evidence type="ECO:0000313" key="3">
    <source>
        <dbReference type="EMBL" id="KAK6756428.1"/>
    </source>
</evidence>
<name>A0ABR1E1P7_NECAM</name>
<reference evidence="3 4" key="1">
    <citation type="submission" date="2023-08" db="EMBL/GenBank/DDBJ databases">
        <title>A Necator americanus chromosomal reference genome.</title>
        <authorList>
            <person name="Ilik V."/>
            <person name="Petrzelkova K.J."/>
            <person name="Pardy F."/>
            <person name="Fuh T."/>
            <person name="Niatou-Singa F.S."/>
            <person name="Gouil Q."/>
            <person name="Baker L."/>
            <person name="Ritchie M.E."/>
            <person name="Jex A.R."/>
            <person name="Gazzola D."/>
            <person name="Li H."/>
            <person name="Toshio Fujiwara R."/>
            <person name="Zhan B."/>
            <person name="Aroian R.V."/>
            <person name="Pafco B."/>
            <person name="Schwarz E.M."/>
        </authorList>
    </citation>
    <scope>NUCLEOTIDE SEQUENCE [LARGE SCALE GENOMIC DNA]</scope>
    <source>
        <strain evidence="3 4">Aroian</strain>
        <tissue evidence="3">Whole animal</tissue>
    </source>
</reference>
<sequence length="539" mass="62620">MTRSVRSHSLNPQRCAQGSYELLLLMRVRHVIKMVFLFACITMSNFFIITRFAYFLEEKAMTGNYLTDGFNLTLLFDGERRWKQNQLFKNRHDVEVEIPAKAQMTPNCSTQPVLNSKHSFLGNGIYEFFPHLASTKFSDLEPIMLTPTVLIRKKLVVCIPVVLRKVSYIEQTLKSLFNNLSDSVRDEVLFVVMFAFPNITTYSFKKLSSSVIHAFLPQINGNLLEVSAISPIWYEEDMESIIPSFNDSKERMYWRTKQNLDYFYLMSYGRQKADYYLHLEDDIIATPKYMRTILNYIKLKEGRPWFSMHFSTLGFIGKLFRSDDIKYITHAVASYYKHKPIDWIFLDVEYNIACSPEYKKDQCTKAIQQSRIMVFPSQFQHIGKISSLHGKEQKLKEKFFEKAALKIKRSNPAARIATSMPTYTRYTAQSGYERFSFMWFTKVLQGSNIVIEFEKPTRVTGIQMISGISPASSDTFAPDTRMYARDLHDNEVLLGNFSSYGDLVIRVNDMTLSALILKVHSNHLRWVIVGHVEIDVEKS</sequence>
<keyword evidence="1" id="KW-0472">Membrane</keyword>
<dbReference type="InterPro" id="IPR057279">
    <property type="entry name" value="MGAT4"/>
</dbReference>
<comment type="caution">
    <text evidence="3">The sequence shown here is derived from an EMBL/GenBank/DDBJ whole genome shotgun (WGS) entry which is preliminary data.</text>
</comment>
<dbReference type="InterPro" id="IPR006759">
    <property type="entry name" value="Glyco_transf_54"/>
</dbReference>
<accession>A0ABR1E1P7</accession>
<dbReference type="PANTHER" id="PTHR12062">
    <property type="entry name" value="N-ACETYLGLUCOSAMINYLTRANSFERASE VI"/>
    <property type="match status" value="1"/>
</dbReference>
<dbReference type="EMBL" id="JAVFWL010000005">
    <property type="protein sequence ID" value="KAK6756428.1"/>
    <property type="molecule type" value="Genomic_DNA"/>
</dbReference>
<feature type="domain" description="MGAT4 conserved region" evidence="2">
    <location>
        <begin position="125"/>
        <end position="400"/>
    </location>
</feature>
<keyword evidence="1" id="KW-1133">Transmembrane helix</keyword>
<dbReference type="Proteomes" id="UP001303046">
    <property type="component" value="Unassembled WGS sequence"/>
</dbReference>
<evidence type="ECO:0000313" key="4">
    <source>
        <dbReference type="Proteomes" id="UP001303046"/>
    </source>
</evidence>
<feature type="transmembrane region" description="Helical" evidence="1">
    <location>
        <begin position="35"/>
        <end position="56"/>
    </location>
</feature>
<dbReference type="Pfam" id="PF04666">
    <property type="entry name" value="MGAT4_cons"/>
    <property type="match status" value="1"/>
</dbReference>